<dbReference type="Proteomes" id="UP000480178">
    <property type="component" value="Chromosome"/>
</dbReference>
<sequence length="352" mass="40571">MKVIGVVLFVAVLAACQPNSKQLDLISHWHVHYPDSMFGTWDILDTSQIIIDKHRFWGYYHTIGYWHMNSEVANSDTIRVAYNSHSYSDFTYKYQNDTLFLSDKSYAIKIDTNQCNLPEEFFGDLHVAIELPSSGETKELTEEENRRSLFLHMYIGKPKPYVKKIPKDTFLIEVVRGDFFIDYTGIQEFVEVEKAMLPSAERDSITVAFSVHKQAPAHMVDSIEQIINWDYPPLKIIYACLPGEKQYVKESVFTSLKNEFAKPADQCTAIVVFDVTEAGQVRWALKENANENLIYYSLEEAESTERLRSLWQKAKTNKQKPGIAFSFAHKATFQDYITAQTTIKRALKEISL</sequence>
<dbReference type="AlphaFoldDB" id="A0A6C0GPD9"/>
<evidence type="ECO:0000313" key="2">
    <source>
        <dbReference type="Proteomes" id="UP000480178"/>
    </source>
</evidence>
<dbReference type="KEGG" id="rhoz:GXP67_26360"/>
<dbReference type="PROSITE" id="PS51257">
    <property type="entry name" value="PROKAR_LIPOPROTEIN"/>
    <property type="match status" value="1"/>
</dbReference>
<name>A0A6C0GPD9_9BACT</name>
<keyword evidence="2" id="KW-1185">Reference proteome</keyword>
<dbReference type="EMBL" id="CP048222">
    <property type="protein sequence ID" value="QHT69916.1"/>
    <property type="molecule type" value="Genomic_DNA"/>
</dbReference>
<gene>
    <name evidence="1" type="ORF">GXP67_26360</name>
</gene>
<organism evidence="1 2">
    <name type="scientific">Rhodocytophaga rosea</name>
    <dbReference type="NCBI Taxonomy" id="2704465"/>
    <lineage>
        <taxon>Bacteria</taxon>
        <taxon>Pseudomonadati</taxon>
        <taxon>Bacteroidota</taxon>
        <taxon>Cytophagia</taxon>
        <taxon>Cytophagales</taxon>
        <taxon>Rhodocytophagaceae</taxon>
        <taxon>Rhodocytophaga</taxon>
    </lineage>
</organism>
<protein>
    <submittedName>
        <fullName evidence="1">Uncharacterized protein</fullName>
    </submittedName>
</protein>
<accession>A0A6C0GPD9</accession>
<proteinExistence type="predicted"/>
<reference evidence="1 2" key="1">
    <citation type="submission" date="2020-01" db="EMBL/GenBank/DDBJ databases">
        <authorList>
            <person name="Kim M.K."/>
        </authorList>
    </citation>
    <scope>NUCLEOTIDE SEQUENCE [LARGE SCALE GENOMIC DNA]</scope>
    <source>
        <strain evidence="1 2">172606-1</strain>
    </source>
</reference>
<evidence type="ECO:0000313" key="1">
    <source>
        <dbReference type="EMBL" id="QHT69916.1"/>
    </source>
</evidence>
<dbReference type="RefSeq" id="WP_162445899.1">
    <property type="nucleotide sequence ID" value="NZ_CP048222.1"/>
</dbReference>